<proteinExistence type="predicted"/>
<accession>A0A1Q8RN10</accession>
<dbReference type="AlphaFoldDB" id="A0A1Q8RN10"/>
<evidence type="ECO:0000313" key="3">
    <source>
        <dbReference type="Proteomes" id="UP000186583"/>
    </source>
</evidence>
<evidence type="ECO:0000313" key="2">
    <source>
        <dbReference type="EMBL" id="OLN85720.1"/>
    </source>
</evidence>
<feature type="signal peptide" evidence="1">
    <location>
        <begin position="1"/>
        <end position="16"/>
    </location>
</feature>
<dbReference type="OrthoDB" id="4848025at2759"/>
<name>A0A1Q8RN10_9PEZI</name>
<organism evidence="2 3">
    <name type="scientific">Colletotrichum chlorophyti</name>
    <dbReference type="NCBI Taxonomy" id="708187"/>
    <lineage>
        <taxon>Eukaryota</taxon>
        <taxon>Fungi</taxon>
        <taxon>Dikarya</taxon>
        <taxon>Ascomycota</taxon>
        <taxon>Pezizomycotina</taxon>
        <taxon>Sordariomycetes</taxon>
        <taxon>Hypocreomycetidae</taxon>
        <taxon>Glomerellales</taxon>
        <taxon>Glomerellaceae</taxon>
        <taxon>Colletotrichum</taxon>
    </lineage>
</organism>
<dbReference type="EMBL" id="MPGH01000155">
    <property type="protein sequence ID" value="OLN85720.1"/>
    <property type="molecule type" value="Genomic_DNA"/>
</dbReference>
<sequence>MKAAFVAAALAQGAAAVANPNGPGNGNWGPGNAAGWGGFAYGGGWGGFGPGGFGRGVAQCASSCFSSHFQTATPTPQAFCTDVPALRDCVNSACTTDSAALASYSSISSSACNAFTNCDSTSTFTYSGGWWGPGASKTDSAVTVTGCPVDGWWGPGGAWGGMGPGWAYKTDTLTVTRTWTSNGNVFVTTGPATVAQAVSGSSTLLTTFTGALAAQETGSGSGSGSQNAAAGGDANRGVKVAGAALGAVVAVVGLM</sequence>
<keyword evidence="1" id="KW-0732">Signal</keyword>
<reference evidence="2 3" key="1">
    <citation type="submission" date="2016-11" db="EMBL/GenBank/DDBJ databases">
        <title>Draft Genome Assembly of Colletotrichum chlorophyti a pathogen of herbaceous plants.</title>
        <authorList>
            <person name="Gan P."/>
            <person name="Narusaka M."/>
            <person name="Tsushima A."/>
            <person name="Narusaka Y."/>
            <person name="Takano Y."/>
            <person name="Shirasu K."/>
        </authorList>
    </citation>
    <scope>NUCLEOTIDE SEQUENCE [LARGE SCALE GENOMIC DNA]</scope>
    <source>
        <strain evidence="2 3">NTL11</strain>
    </source>
</reference>
<comment type="caution">
    <text evidence="2">The sequence shown here is derived from an EMBL/GenBank/DDBJ whole genome shotgun (WGS) entry which is preliminary data.</text>
</comment>
<gene>
    <name evidence="2" type="ORF">CCHL11_07814</name>
</gene>
<protein>
    <recommendedName>
        <fullName evidence="4">Extracellular membrane protein CFEM domain-containing protein</fullName>
    </recommendedName>
</protein>
<evidence type="ECO:0008006" key="4">
    <source>
        <dbReference type="Google" id="ProtNLM"/>
    </source>
</evidence>
<keyword evidence="3" id="KW-1185">Reference proteome</keyword>
<dbReference type="STRING" id="708187.A0A1Q8RN10"/>
<dbReference type="Proteomes" id="UP000186583">
    <property type="component" value="Unassembled WGS sequence"/>
</dbReference>
<evidence type="ECO:0000256" key="1">
    <source>
        <dbReference type="SAM" id="SignalP"/>
    </source>
</evidence>
<feature type="chain" id="PRO_5012503063" description="Extracellular membrane protein CFEM domain-containing protein" evidence="1">
    <location>
        <begin position="17"/>
        <end position="255"/>
    </location>
</feature>